<dbReference type="RefSeq" id="WP_379523296.1">
    <property type="nucleotide sequence ID" value="NZ_JBHSPA010000098.1"/>
</dbReference>
<reference evidence="2" key="1">
    <citation type="journal article" date="2019" name="Int. J. Syst. Evol. Microbiol.">
        <title>The Global Catalogue of Microorganisms (GCM) 10K type strain sequencing project: providing services to taxonomists for standard genome sequencing and annotation.</title>
        <authorList>
            <consortium name="The Broad Institute Genomics Platform"/>
            <consortium name="The Broad Institute Genome Sequencing Center for Infectious Disease"/>
            <person name="Wu L."/>
            <person name="Ma J."/>
        </authorList>
    </citation>
    <scope>NUCLEOTIDE SEQUENCE [LARGE SCALE GENOMIC DNA]</scope>
    <source>
        <strain evidence="2">CCUG 53903</strain>
    </source>
</reference>
<sequence>MHTAGYVKRGTGIGNRYLPSGESDRHFGSTRLKTDACLEVPNIFVTRVSFTLMSKKTWRQVISRTFIGHFAAEERDEGDRCGRQTPPTLSNRHVVDLGIPTINGRNTVPRTSSTE</sequence>
<evidence type="ECO:0000313" key="2">
    <source>
        <dbReference type="Proteomes" id="UP001596058"/>
    </source>
</evidence>
<name>A0ABW1D742_9ACTN</name>
<keyword evidence="2" id="KW-1185">Reference proteome</keyword>
<protein>
    <submittedName>
        <fullName evidence="1">Uncharacterized protein</fullName>
    </submittedName>
</protein>
<dbReference type="EMBL" id="JBHSPA010000098">
    <property type="protein sequence ID" value="MFC5833874.1"/>
    <property type="molecule type" value="Genomic_DNA"/>
</dbReference>
<gene>
    <name evidence="1" type="ORF">ACFPZ3_59380</name>
</gene>
<accession>A0ABW1D742</accession>
<dbReference type="Proteomes" id="UP001596058">
    <property type="component" value="Unassembled WGS sequence"/>
</dbReference>
<evidence type="ECO:0000313" key="1">
    <source>
        <dbReference type="EMBL" id="MFC5833874.1"/>
    </source>
</evidence>
<proteinExistence type="predicted"/>
<comment type="caution">
    <text evidence="1">The sequence shown here is derived from an EMBL/GenBank/DDBJ whole genome shotgun (WGS) entry which is preliminary data.</text>
</comment>
<organism evidence="1 2">
    <name type="scientific">Nonomuraea insulae</name>
    <dbReference type="NCBI Taxonomy" id="1616787"/>
    <lineage>
        <taxon>Bacteria</taxon>
        <taxon>Bacillati</taxon>
        <taxon>Actinomycetota</taxon>
        <taxon>Actinomycetes</taxon>
        <taxon>Streptosporangiales</taxon>
        <taxon>Streptosporangiaceae</taxon>
        <taxon>Nonomuraea</taxon>
    </lineage>
</organism>